<name>A0A9N9H5N7_9GLOM</name>
<dbReference type="Proteomes" id="UP000789570">
    <property type="component" value="Unassembled WGS sequence"/>
</dbReference>
<evidence type="ECO:0000313" key="2">
    <source>
        <dbReference type="Proteomes" id="UP000789570"/>
    </source>
</evidence>
<protein>
    <submittedName>
        <fullName evidence="1">12317_t:CDS:1</fullName>
    </submittedName>
</protein>
<gene>
    <name evidence="1" type="ORF">FCALED_LOCUS11428</name>
</gene>
<feature type="non-terminal residue" evidence="1">
    <location>
        <position position="1"/>
    </location>
</feature>
<reference evidence="1" key="1">
    <citation type="submission" date="2021-06" db="EMBL/GenBank/DDBJ databases">
        <authorList>
            <person name="Kallberg Y."/>
            <person name="Tangrot J."/>
            <person name="Rosling A."/>
        </authorList>
    </citation>
    <scope>NUCLEOTIDE SEQUENCE</scope>
    <source>
        <strain evidence="1">UK204</strain>
    </source>
</reference>
<dbReference type="AlphaFoldDB" id="A0A9N9H5N7"/>
<proteinExistence type="predicted"/>
<accession>A0A9N9H5N7</accession>
<evidence type="ECO:0000313" key="1">
    <source>
        <dbReference type="EMBL" id="CAG8658504.1"/>
    </source>
</evidence>
<organism evidence="1 2">
    <name type="scientific">Funneliformis caledonium</name>
    <dbReference type="NCBI Taxonomy" id="1117310"/>
    <lineage>
        <taxon>Eukaryota</taxon>
        <taxon>Fungi</taxon>
        <taxon>Fungi incertae sedis</taxon>
        <taxon>Mucoromycota</taxon>
        <taxon>Glomeromycotina</taxon>
        <taxon>Glomeromycetes</taxon>
        <taxon>Glomerales</taxon>
        <taxon>Glomeraceae</taxon>
        <taxon>Funneliformis</taxon>
    </lineage>
</organism>
<sequence>EFKNLLDFGLFQIPRFESYVRDDTLMQLNILDLTSYRLLNFPGSKEITVVALEIGLY</sequence>
<dbReference type="EMBL" id="CAJVPQ010004802">
    <property type="protein sequence ID" value="CAG8658504.1"/>
    <property type="molecule type" value="Genomic_DNA"/>
</dbReference>
<comment type="caution">
    <text evidence="1">The sequence shown here is derived from an EMBL/GenBank/DDBJ whole genome shotgun (WGS) entry which is preliminary data.</text>
</comment>
<keyword evidence="2" id="KW-1185">Reference proteome</keyword>